<feature type="region of interest" description="Disordered" evidence="1">
    <location>
        <begin position="103"/>
        <end position="167"/>
    </location>
</feature>
<name>A0A9N9XGH3_DIABA</name>
<dbReference type="AlphaFoldDB" id="A0A9N9XGH3"/>
<evidence type="ECO:0000313" key="3">
    <source>
        <dbReference type="Proteomes" id="UP001153709"/>
    </source>
</evidence>
<proteinExistence type="predicted"/>
<organism evidence="2 3">
    <name type="scientific">Diabrotica balteata</name>
    <name type="common">Banded cucumber beetle</name>
    <dbReference type="NCBI Taxonomy" id="107213"/>
    <lineage>
        <taxon>Eukaryota</taxon>
        <taxon>Metazoa</taxon>
        <taxon>Ecdysozoa</taxon>
        <taxon>Arthropoda</taxon>
        <taxon>Hexapoda</taxon>
        <taxon>Insecta</taxon>
        <taxon>Pterygota</taxon>
        <taxon>Neoptera</taxon>
        <taxon>Endopterygota</taxon>
        <taxon>Coleoptera</taxon>
        <taxon>Polyphaga</taxon>
        <taxon>Cucujiformia</taxon>
        <taxon>Chrysomeloidea</taxon>
        <taxon>Chrysomelidae</taxon>
        <taxon>Galerucinae</taxon>
        <taxon>Diabroticina</taxon>
        <taxon>Diabroticites</taxon>
        <taxon>Diabrotica</taxon>
    </lineage>
</organism>
<dbReference type="OrthoDB" id="5337378at2759"/>
<keyword evidence="3" id="KW-1185">Reference proteome</keyword>
<evidence type="ECO:0000313" key="2">
    <source>
        <dbReference type="EMBL" id="CAG9840692.1"/>
    </source>
</evidence>
<dbReference type="EMBL" id="OU898284">
    <property type="protein sequence ID" value="CAG9840692.1"/>
    <property type="molecule type" value="Genomic_DNA"/>
</dbReference>
<gene>
    <name evidence="2" type="ORF">DIABBA_LOCUS13316</name>
</gene>
<evidence type="ECO:0000256" key="1">
    <source>
        <dbReference type="SAM" id="MobiDB-lite"/>
    </source>
</evidence>
<dbReference type="Proteomes" id="UP001153709">
    <property type="component" value="Chromosome 9"/>
</dbReference>
<reference evidence="2" key="1">
    <citation type="submission" date="2022-01" db="EMBL/GenBank/DDBJ databases">
        <authorList>
            <person name="King R."/>
        </authorList>
    </citation>
    <scope>NUCLEOTIDE SEQUENCE</scope>
</reference>
<sequence>MSKRSRKIVELALKDAEMSGDESDPFSSLDSDLDPMFLPTSDEEILSSSDFSDIEASSDMFSPKIALSKPKANIKRKLQTTKIRDISRIKPIGYRSFKRRILSSSMPRSKVKPSLQAEVPSTSEMKTTKNDKMQAEVCISSIHPSNKMEETSSDQEDSSPHMDDFVSDEEIERQLLEADELLQKDEDLKESSKNQMEDGHDEFVFNESYQYESGTDMERKNLGEASREESQCNVSDVESLEDNFMEQTFNFSNEAEIEKEEDKKLKKIVAKFVKQPESTTQKLTLTKGRSTRNLKSKIKFTRDILDLGTTLVDLISLYSTVELDSNRSQQRERDYDALLIMYSDSFRAIIKRIVGTDFITPPTAEEIISSNHMKATARRWERGLRTVYTVS</sequence>
<accession>A0A9N9XGH3</accession>
<protein>
    <submittedName>
        <fullName evidence="2">Uncharacterized protein</fullName>
    </submittedName>
</protein>